<name>A0ABV6D5F0_9HYPH</name>
<evidence type="ECO:0000313" key="3">
    <source>
        <dbReference type="Proteomes" id="UP001589755"/>
    </source>
</evidence>
<evidence type="ECO:0000259" key="1">
    <source>
        <dbReference type="PROSITE" id="PS51704"/>
    </source>
</evidence>
<accession>A0ABV6D5F0</accession>
<dbReference type="PROSITE" id="PS51704">
    <property type="entry name" value="GP_PDE"/>
    <property type="match status" value="1"/>
</dbReference>
<dbReference type="SUPFAM" id="SSF51695">
    <property type="entry name" value="PLC-like phosphodiesterases"/>
    <property type="match status" value="1"/>
</dbReference>
<dbReference type="PANTHER" id="PTHR46211">
    <property type="entry name" value="GLYCEROPHOSPHORYL DIESTER PHOSPHODIESTERASE"/>
    <property type="match status" value="1"/>
</dbReference>
<dbReference type="Pfam" id="PF03009">
    <property type="entry name" value="GDPD"/>
    <property type="match status" value="1"/>
</dbReference>
<dbReference type="PANTHER" id="PTHR46211:SF1">
    <property type="entry name" value="GLYCEROPHOSPHODIESTER PHOSPHODIESTERASE, CYTOPLASMIC"/>
    <property type="match status" value="1"/>
</dbReference>
<keyword evidence="3" id="KW-1185">Reference proteome</keyword>
<dbReference type="InterPro" id="IPR030395">
    <property type="entry name" value="GP_PDE_dom"/>
</dbReference>
<reference evidence="2 3" key="1">
    <citation type="submission" date="2024-09" db="EMBL/GenBank/DDBJ databases">
        <authorList>
            <person name="Sun Q."/>
            <person name="Mori K."/>
        </authorList>
    </citation>
    <scope>NUCLEOTIDE SEQUENCE [LARGE SCALE GENOMIC DNA]</scope>
    <source>
        <strain evidence="2 3">CCM 8543</strain>
    </source>
</reference>
<sequence length="235" mass="25334">MPLVIGHRGACGHVRENTLESFARASDLGAEMWELDVRATRDGVCVVSHDDHLERVFGVDARISQLTAAELARLPGAAVPTFAEVAALARARGAGLYVEIKAAEAAPLAWHHLRAQGQRFAAIGSFDRAPVRALREEGCDYPLAVLVRLGEEPLAAAQEAGADIVHLCWERGGTRPQDLLTADLVRSILAGGWQIVLWHEERPDVIADLVTRPVLGICSDLPERIAAARSKAVQP</sequence>
<evidence type="ECO:0000313" key="2">
    <source>
        <dbReference type="EMBL" id="MFC0207884.1"/>
    </source>
</evidence>
<dbReference type="InterPro" id="IPR017946">
    <property type="entry name" value="PLC-like_Pdiesterase_TIM-brl"/>
</dbReference>
<dbReference type="RefSeq" id="WP_261520562.1">
    <property type="nucleotide sequence ID" value="NZ_JAODNW010000012.1"/>
</dbReference>
<organism evidence="2 3">
    <name type="scientific">Chelativorans intermedius</name>
    <dbReference type="NCBI Taxonomy" id="515947"/>
    <lineage>
        <taxon>Bacteria</taxon>
        <taxon>Pseudomonadati</taxon>
        <taxon>Pseudomonadota</taxon>
        <taxon>Alphaproteobacteria</taxon>
        <taxon>Hyphomicrobiales</taxon>
        <taxon>Phyllobacteriaceae</taxon>
        <taxon>Chelativorans</taxon>
    </lineage>
</organism>
<dbReference type="EMBL" id="JBHLXD010000007">
    <property type="protein sequence ID" value="MFC0207884.1"/>
    <property type="molecule type" value="Genomic_DNA"/>
</dbReference>
<dbReference type="Proteomes" id="UP001589755">
    <property type="component" value="Unassembled WGS sequence"/>
</dbReference>
<feature type="domain" description="GP-PDE" evidence="1">
    <location>
        <begin position="2"/>
        <end position="229"/>
    </location>
</feature>
<proteinExistence type="predicted"/>
<protein>
    <submittedName>
        <fullName evidence="2">Glycerophosphodiester phosphodiesterase</fullName>
    </submittedName>
</protein>
<comment type="caution">
    <text evidence="2">The sequence shown here is derived from an EMBL/GenBank/DDBJ whole genome shotgun (WGS) entry which is preliminary data.</text>
</comment>
<gene>
    <name evidence="2" type="ORF">ACFFJ2_05660</name>
</gene>
<dbReference type="Gene3D" id="3.20.20.190">
    <property type="entry name" value="Phosphatidylinositol (PI) phosphodiesterase"/>
    <property type="match status" value="1"/>
</dbReference>